<dbReference type="Gene3D" id="3.40.20.10">
    <property type="entry name" value="Severin"/>
    <property type="match status" value="3"/>
</dbReference>
<accession>A0A6U0HJX9</accession>
<proteinExistence type="predicted"/>
<sequence length="382" mass="43862">MADTPIEESNLAHIGSDEDKAAKKAAAESDPMWKDAGTKVGIQIWRVENKRTENDNADFGINHWPKKQYGKFHRGDSYIVLETREDDDEDGDGEDGGFLWDIYFWIGAESSQDEYGVAAYKANELDDLLNGTPTQHRECEGYETEEFLDLFPHIQYLEGGVDSGFRDVDADEGGVEFPTRLFHIRRREDTKKIRCFQCKIECASLNQGDAFILDNNETIYTWFGTESSPFEKHEANRAAHVMADGRFGHSKIVTDVEDDCEEFWELLGGREEIKAASEFHDDKVPDETETKLYKLSEENGKLDITQLEPVKSNLDTDAACMVDIGRYVFVWLGKGSNERERKQAMIMTQDFVNRWERTKTTTVIRVMEGKERKVRAWKKAFK</sequence>
<feature type="region of interest" description="Disordered" evidence="2">
    <location>
        <begin position="1"/>
        <end position="34"/>
    </location>
</feature>
<protein>
    <recommendedName>
        <fullName evidence="3">Gelsolin-like domain-containing protein</fullName>
    </recommendedName>
</protein>
<feature type="domain" description="Gelsolin-like" evidence="3">
    <location>
        <begin position="68"/>
        <end position="148"/>
    </location>
</feature>
<name>A0A6U0HJX9_9STRA</name>
<dbReference type="GO" id="GO:0051015">
    <property type="term" value="F:actin filament binding"/>
    <property type="evidence" value="ECO:0007669"/>
    <property type="project" value="InterPro"/>
</dbReference>
<dbReference type="EMBL" id="HBGV01018052">
    <property type="protein sequence ID" value="CAD9515041.1"/>
    <property type="molecule type" value="Transcribed_RNA"/>
</dbReference>
<evidence type="ECO:0000256" key="1">
    <source>
        <dbReference type="ARBA" id="ARBA00022737"/>
    </source>
</evidence>
<feature type="compositionally biased region" description="Basic and acidic residues" evidence="2">
    <location>
        <begin position="15"/>
        <end position="34"/>
    </location>
</feature>
<dbReference type="GO" id="GO:0051016">
    <property type="term" value="P:barbed-end actin filament capping"/>
    <property type="evidence" value="ECO:0007669"/>
    <property type="project" value="TreeGrafter"/>
</dbReference>
<reference evidence="4" key="1">
    <citation type="submission" date="2021-01" db="EMBL/GenBank/DDBJ databases">
        <authorList>
            <person name="Corre E."/>
            <person name="Pelletier E."/>
            <person name="Niang G."/>
            <person name="Scheremetjew M."/>
            <person name="Finn R."/>
            <person name="Kale V."/>
            <person name="Holt S."/>
            <person name="Cochrane G."/>
            <person name="Meng A."/>
            <person name="Brown T."/>
            <person name="Cohen L."/>
        </authorList>
    </citation>
    <scope>NUCLEOTIDE SEQUENCE</scope>
    <source>
        <strain evidence="4">CCMP826</strain>
    </source>
</reference>
<dbReference type="Pfam" id="PF00626">
    <property type="entry name" value="Gelsolin"/>
    <property type="match status" value="2"/>
</dbReference>
<dbReference type="GO" id="GO:0008154">
    <property type="term" value="P:actin polymerization or depolymerization"/>
    <property type="evidence" value="ECO:0007669"/>
    <property type="project" value="TreeGrafter"/>
</dbReference>
<keyword evidence="1" id="KW-0677">Repeat</keyword>
<dbReference type="PRINTS" id="PR00597">
    <property type="entry name" value="GELSOLIN"/>
</dbReference>
<dbReference type="GO" id="GO:0051014">
    <property type="term" value="P:actin filament severing"/>
    <property type="evidence" value="ECO:0007669"/>
    <property type="project" value="TreeGrafter"/>
</dbReference>
<dbReference type="SUPFAM" id="SSF55753">
    <property type="entry name" value="Actin depolymerizing proteins"/>
    <property type="match status" value="3"/>
</dbReference>
<gene>
    <name evidence="4" type="ORF">HTAM1171_LOCUS11157</name>
    <name evidence="5" type="ORF">HTAM1171_LOCUS11159</name>
</gene>
<dbReference type="PANTHER" id="PTHR11977">
    <property type="entry name" value="VILLIN"/>
    <property type="match status" value="1"/>
</dbReference>
<feature type="domain" description="Gelsolin-like" evidence="3">
    <location>
        <begin position="203"/>
        <end position="254"/>
    </location>
</feature>
<dbReference type="PANTHER" id="PTHR11977:SF51">
    <property type="entry name" value="PROTEIN FLIGHTLESS-1 HOMOLOG"/>
    <property type="match status" value="1"/>
</dbReference>
<dbReference type="GO" id="GO:0005546">
    <property type="term" value="F:phosphatidylinositol-4,5-bisphosphate binding"/>
    <property type="evidence" value="ECO:0007669"/>
    <property type="project" value="TreeGrafter"/>
</dbReference>
<dbReference type="InterPro" id="IPR029006">
    <property type="entry name" value="ADF-H/Gelsolin-like_dom_sf"/>
</dbReference>
<evidence type="ECO:0000313" key="4">
    <source>
        <dbReference type="EMBL" id="CAD9515036.1"/>
    </source>
</evidence>
<dbReference type="InterPro" id="IPR007122">
    <property type="entry name" value="Villin/Gelsolin"/>
</dbReference>
<evidence type="ECO:0000259" key="3">
    <source>
        <dbReference type="Pfam" id="PF00626"/>
    </source>
</evidence>
<dbReference type="CDD" id="cd11290">
    <property type="entry name" value="gelsolin_S1_like"/>
    <property type="match status" value="1"/>
</dbReference>
<dbReference type="EMBL" id="HBGV01018050">
    <property type="protein sequence ID" value="CAD9515036.1"/>
    <property type="molecule type" value="Transcribed_RNA"/>
</dbReference>
<evidence type="ECO:0000256" key="2">
    <source>
        <dbReference type="SAM" id="MobiDB-lite"/>
    </source>
</evidence>
<evidence type="ECO:0000313" key="5">
    <source>
        <dbReference type="EMBL" id="CAD9515041.1"/>
    </source>
</evidence>
<organism evidence="4">
    <name type="scientific">Helicotheca tamesis</name>
    <dbReference type="NCBI Taxonomy" id="374047"/>
    <lineage>
        <taxon>Eukaryota</taxon>
        <taxon>Sar</taxon>
        <taxon>Stramenopiles</taxon>
        <taxon>Ochrophyta</taxon>
        <taxon>Bacillariophyta</taxon>
        <taxon>Mediophyceae</taxon>
        <taxon>Lithodesmiophycidae</taxon>
        <taxon>Lithodesmiales</taxon>
        <taxon>Lithodesmiaceae</taxon>
        <taxon>Helicotheca</taxon>
    </lineage>
</organism>
<dbReference type="InterPro" id="IPR007123">
    <property type="entry name" value="Gelsolin-like_dom"/>
</dbReference>
<dbReference type="AlphaFoldDB" id="A0A6U0HJX9"/>
<dbReference type="GO" id="GO:0015629">
    <property type="term" value="C:actin cytoskeleton"/>
    <property type="evidence" value="ECO:0007669"/>
    <property type="project" value="TreeGrafter"/>
</dbReference>
<dbReference type="GO" id="GO:0005737">
    <property type="term" value="C:cytoplasm"/>
    <property type="evidence" value="ECO:0007669"/>
    <property type="project" value="TreeGrafter"/>
</dbReference>
<dbReference type="SMART" id="SM00262">
    <property type="entry name" value="GEL"/>
    <property type="match status" value="3"/>
</dbReference>